<dbReference type="Proteomes" id="UP001274830">
    <property type="component" value="Unassembled WGS sequence"/>
</dbReference>
<dbReference type="AlphaFoldDB" id="A0AAE0WK05"/>
<gene>
    <name evidence="2" type="ORF">LTR78_006977</name>
</gene>
<evidence type="ECO:0000313" key="2">
    <source>
        <dbReference type="EMBL" id="KAK3673137.1"/>
    </source>
</evidence>
<organism evidence="2 3">
    <name type="scientific">Recurvomyces mirabilis</name>
    <dbReference type="NCBI Taxonomy" id="574656"/>
    <lineage>
        <taxon>Eukaryota</taxon>
        <taxon>Fungi</taxon>
        <taxon>Dikarya</taxon>
        <taxon>Ascomycota</taxon>
        <taxon>Pezizomycotina</taxon>
        <taxon>Dothideomycetes</taxon>
        <taxon>Dothideomycetidae</taxon>
        <taxon>Mycosphaerellales</taxon>
        <taxon>Teratosphaeriaceae</taxon>
        <taxon>Recurvomyces</taxon>
    </lineage>
</organism>
<evidence type="ECO:0000256" key="1">
    <source>
        <dbReference type="SAM" id="MobiDB-lite"/>
    </source>
</evidence>
<dbReference type="EMBL" id="JAUTXT010000027">
    <property type="protein sequence ID" value="KAK3673137.1"/>
    <property type="molecule type" value="Genomic_DNA"/>
</dbReference>
<comment type="caution">
    <text evidence="2">The sequence shown here is derived from an EMBL/GenBank/DDBJ whole genome shotgun (WGS) entry which is preliminary data.</text>
</comment>
<accession>A0AAE0WK05</accession>
<reference evidence="2" key="1">
    <citation type="submission" date="2023-07" db="EMBL/GenBank/DDBJ databases">
        <title>Black Yeasts Isolated from many extreme environments.</title>
        <authorList>
            <person name="Coleine C."/>
            <person name="Stajich J.E."/>
            <person name="Selbmann L."/>
        </authorList>
    </citation>
    <scope>NUCLEOTIDE SEQUENCE</scope>
    <source>
        <strain evidence="2">CCFEE 5485</strain>
    </source>
</reference>
<sequence length="588" mass="65201">MDKIEQSSMKRSCKYSNGIGSSNHPLIIGSDSNDPPRQRLAIDGRIHELCGRQESSRIQKPQQRPTNAGAAAQSSHSSGDPKDQIGAESTWIDFNAVSSDRSRKDVRSQAARASAAARRATLAKKAARQGQQPGSLVFSLPMPSPPQRKSLPVLAPPAKTTIITTLSPQRPANTVAALEQAVVRHAVQTQSSPDQVYFQQMVDIVIRFLDDRPTSLCQEGEISLAHSSIRSMLWNAMTGNTTLFQVSLFLAGTYSNTCGLPRQALRHIGAGLAVLRGASLNAIQEKLAVADAESIAPVAIALLAGWERRYGDQQSYEVHMKAWKTLAIAGRSLEEQNVATLTDLALEMYRGSLDDGGQRTRSMGHLVSLPAGFRVFDMRRVEMRSLLSLVAQMALYDPHSKAEPMRLRHVALENMSWSPTHTHGFEPGPDYEDSYDPAVLSALYHVRAANINICGVLLQHTMNVHKIFWNFDMKNGMIIHTSSCRHLQTELLMGTQYEYIALWARFMLCAIARDPLQDSLLISTLHRMRIYAWPQLRAVFLSLLYDDQLMSGFCEALFDILVAHPEWAGDDRRPSTSLVSRTEISYKA</sequence>
<protein>
    <submittedName>
        <fullName evidence="2">Uncharacterized protein</fullName>
    </submittedName>
</protein>
<feature type="compositionally biased region" description="Basic and acidic residues" evidence="1">
    <location>
        <begin position="34"/>
        <end position="57"/>
    </location>
</feature>
<name>A0AAE0WK05_9PEZI</name>
<keyword evidence="3" id="KW-1185">Reference proteome</keyword>
<evidence type="ECO:0000313" key="3">
    <source>
        <dbReference type="Proteomes" id="UP001274830"/>
    </source>
</evidence>
<feature type="compositionally biased region" description="Low complexity" evidence="1">
    <location>
        <begin position="68"/>
        <end position="78"/>
    </location>
</feature>
<feature type="compositionally biased region" description="Polar residues" evidence="1">
    <location>
        <begin position="1"/>
        <end position="33"/>
    </location>
</feature>
<proteinExistence type="predicted"/>
<feature type="region of interest" description="Disordered" evidence="1">
    <location>
        <begin position="1"/>
        <end position="86"/>
    </location>
</feature>